<sequence>MPYTTLPPPSFESIPPGSRHRRHDSDFLVDPLLITNTSNHSNHDDDYYNHNHNPISMTTVRQRGRILDRDADFYQSRGRWSGVELLPRASGRRNRSSLSVGIHPSRRRVPCCGNCKRVLRQWMPRLWEDWFHTLAYQRTLVLMSILFITYFAIVAGFASIYLLVSLLGAKPEEQPDGSVITKTFCDMDVTNHMEALYFSLSTMTTIGYGVSDYYFGGCWTPLLLVLVQVCTAITFDACAVGLLFTRLSRGRKRSKTVVVSNQAVVQVVQGIPYFMLRVGELRRFPLIDASVKLFCIRHERLPRLYPSITAANIAAAAEGDTHRTVSSSSTSPQQQRQSNDNNNRDETNALQSIPTTTTNPQSKGNVPPPAVVPVDTTHFVTRHMKVLHPDDDTTTHSNHILMSLPQVMVHRMDDTSPLVPPAEWYDARGRHHQYPPHNPDRWLDMNQKAVQDFWNDRAIEIVVLVEGTDELTGAAIQARHSYSAASNNCNNHNNNTTTMSDQEMEEEEGDVVWNRAFASCILPYRPEDALDYDDDVESITQSSRYRRNHYPVCTVDFERFHDTVPVPRDCFASPYLPS</sequence>
<dbReference type="InterPro" id="IPR040445">
    <property type="entry name" value="Kir_TM"/>
</dbReference>
<dbReference type="InterPro" id="IPR014756">
    <property type="entry name" value="Ig_E-set"/>
</dbReference>
<evidence type="ECO:0000256" key="1">
    <source>
        <dbReference type="ARBA" id="ARBA00022448"/>
    </source>
</evidence>
<comment type="caution">
    <text evidence="11">The sequence shown here is derived from an EMBL/GenBank/DDBJ whole genome shotgun (WGS) entry which is preliminary data.</text>
</comment>
<dbReference type="AlphaFoldDB" id="A0A9N8EIL8"/>
<evidence type="ECO:0000256" key="5">
    <source>
        <dbReference type="ARBA" id="ARBA00023065"/>
    </source>
</evidence>
<comment type="similarity">
    <text evidence="7">Belongs to the inward rectifier-type potassium channel (TC 1.A.2.1) family.</text>
</comment>
<keyword evidence="9" id="KW-1133">Transmembrane helix</keyword>
<protein>
    <recommendedName>
        <fullName evidence="10">Potassium channel inwardly rectifying transmembrane domain-containing protein</fullName>
    </recommendedName>
</protein>
<gene>
    <name evidence="11" type="ORF">SEMRO_1050_G235490.2</name>
</gene>
<keyword evidence="3 7" id="KW-0851">Voltage-gated channel</keyword>
<dbReference type="Pfam" id="PF01007">
    <property type="entry name" value="IRK"/>
    <property type="match status" value="1"/>
</dbReference>
<evidence type="ECO:0000313" key="11">
    <source>
        <dbReference type="EMBL" id="CAB9519824.1"/>
    </source>
</evidence>
<keyword evidence="9" id="KW-0472">Membrane</keyword>
<dbReference type="GO" id="GO:0034765">
    <property type="term" value="P:regulation of monoatomic ion transmembrane transport"/>
    <property type="evidence" value="ECO:0007669"/>
    <property type="project" value="TreeGrafter"/>
</dbReference>
<dbReference type="PANTHER" id="PTHR11767:SF103">
    <property type="entry name" value="POTASSIUM CHANNEL INWARDLY RECTIFYING TRANSMEMBRANE DOMAIN-CONTAINING PROTEIN"/>
    <property type="match status" value="1"/>
</dbReference>
<evidence type="ECO:0000256" key="2">
    <source>
        <dbReference type="ARBA" id="ARBA00022538"/>
    </source>
</evidence>
<feature type="transmembrane region" description="Helical" evidence="9">
    <location>
        <begin position="140"/>
        <end position="164"/>
    </location>
</feature>
<evidence type="ECO:0000256" key="7">
    <source>
        <dbReference type="RuleBase" id="RU003822"/>
    </source>
</evidence>
<dbReference type="Proteomes" id="UP001153069">
    <property type="component" value="Unassembled WGS sequence"/>
</dbReference>
<evidence type="ECO:0000256" key="6">
    <source>
        <dbReference type="ARBA" id="ARBA00023303"/>
    </source>
</evidence>
<dbReference type="GO" id="GO:0005242">
    <property type="term" value="F:inward rectifier potassium channel activity"/>
    <property type="evidence" value="ECO:0007669"/>
    <property type="project" value="InterPro"/>
</dbReference>
<evidence type="ECO:0000256" key="3">
    <source>
        <dbReference type="ARBA" id="ARBA00022882"/>
    </source>
</evidence>
<feature type="transmembrane region" description="Helical" evidence="9">
    <location>
        <begin position="222"/>
        <end position="245"/>
    </location>
</feature>
<evidence type="ECO:0000256" key="4">
    <source>
        <dbReference type="ARBA" id="ARBA00022958"/>
    </source>
</evidence>
<feature type="compositionally biased region" description="Pro residues" evidence="8">
    <location>
        <begin position="1"/>
        <end position="10"/>
    </location>
</feature>
<feature type="compositionally biased region" description="Low complexity" evidence="8">
    <location>
        <begin position="326"/>
        <end position="341"/>
    </location>
</feature>
<proteinExistence type="inferred from homology"/>
<dbReference type="SUPFAM" id="SSF81296">
    <property type="entry name" value="E set domains"/>
    <property type="match status" value="1"/>
</dbReference>
<feature type="region of interest" description="Disordered" evidence="8">
    <location>
        <begin position="319"/>
        <end position="373"/>
    </location>
</feature>
<keyword evidence="1 7" id="KW-0813">Transport</keyword>
<evidence type="ECO:0000256" key="9">
    <source>
        <dbReference type="SAM" id="Phobius"/>
    </source>
</evidence>
<dbReference type="OrthoDB" id="273257at2759"/>
<evidence type="ECO:0000259" key="10">
    <source>
        <dbReference type="Pfam" id="PF01007"/>
    </source>
</evidence>
<dbReference type="PANTHER" id="PTHR11767">
    <property type="entry name" value="INWARD RECTIFIER POTASSIUM CHANNEL"/>
    <property type="match status" value="1"/>
</dbReference>
<keyword evidence="12" id="KW-1185">Reference proteome</keyword>
<dbReference type="InterPro" id="IPR013518">
    <property type="entry name" value="K_chnl_inward-rec_Kir_cyto"/>
</dbReference>
<dbReference type="Gene3D" id="1.10.287.70">
    <property type="match status" value="1"/>
</dbReference>
<feature type="domain" description="Potassium channel inwardly rectifying transmembrane" evidence="10">
    <location>
        <begin position="125"/>
        <end position="249"/>
    </location>
</feature>
<feature type="region of interest" description="Disordered" evidence="8">
    <location>
        <begin position="1"/>
        <end position="22"/>
    </location>
</feature>
<dbReference type="Gene3D" id="2.60.40.1400">
    <property type="entry name" value="G protein-activated inward rectifier potassium channel 1"/>
    <property type="match status" value="1"/>
</dbReference>
<dbReference type="InterPro" id="IPR016449">
    <property type="entry name" value="K_chnl_inward-rec_Kir"/>
</dbReference>
<evidence type="ECO:0000313" key="12">
    <source>
        <dbReference type="Proteomes" id="UP001153069"/>
    </source>
</evidence>
<feature type="compositionally biased region" description="Polar residues" evidence="8">
    <location>
        <begin position="348"/>
        <end position="364"/>
    </location>
</feature>
<dbReference type="EMBL" id="CAICTM010001048">
    <property type="protein sequence ID" value="CAB9519824.1"/>
    <property type="molecule type" value="Genomic_DNA"/>
</dbReference>
<reference evidence="11" key="1">
    <citation type="submission" date="2020-06" db="EMBL/GenBank/DDBJ databases">
        <authorList>
            <consortium name="Plant Systems Biology data submission"/>
        </authorList>
    </citation>
    <scope>NUCLEOTIDE SEQUENCE</scope>
    <source>
        <strain evidence="11">D6</strain>
    </source>
</reference>
<keyword evidence="5 7" id="KW-0406">Ion transport</keyword>
<dbReference type="SUPFAM" id="SSF81324">
    <property type="entry name" value="Voltage-gated potassium channels"/>
    <property type="match status" value="1"/>
</dbReference>
<comment type="subcellular location">
    <subcellularLocation>
        <location evidence="7">Membrane</location>
        <topology evidence="7">Multi-pass membrane protein</topology>
    </subcellularLocation>
</comment>
<keyword evidence="4 7" id="KW-0630">Potassium</keyword>
<organism evidence="11 12">
    <name type="scientific">Seminavis robusta</name>
    <dbReference type="NCBI Taxonomy" id="568900"/>
    <lineage>
        <taxon>Eukaryota</taxon>
        <taxon>Sar</taxon>
        <taxon>Stramenopiles</taxon>
        <taxon>Ochrophyta</taxon>
        <taxon>Bacillariophyta</taxon>
        <taxon>Bacillariophyceae</taxon>
        <taxon>Bacillariophycidae</taxon>
        <taxon>Naviculales</taxon>
        <taxon>Naviculaceae</taxon>
        <taxon>Seminavis</taxon>
    </lineage>
</organism>
<keyword evidence="7 9" id="KW-0812">Transmembrane</keyword>
<evidence type="ECO:0000256" key="8">
    <source>
        <dbReference type="SAM" id="MobiDB-lite"/>
    </source>
</evidence>
<keyword evidence="2 7" id="KW-0633">Potassium transport</keyword>
<accession>A0A9N8EIL8</accession>
<dbReference type="GO" id="GO:0005886">
    <property type="term" value="C:plasma membrane"/>
    <property type="evidence" value="ECO:0007669"/>
    <property type="project" value="TreeGrafter"/>
</dbReference>
<dbReference type="GO" id="GO:1990573">
    <property type="term" value="P:potassium ion import across plasma membrane"/>
    <property type="evidence" value="ECO:0007669"/>
    <property type="project" value="TreeGrafter"/>
</dbReference>
<dbReference type="GO" id="GO:0034702">
    <property type="term" value="C:monoatomic ion channel complex"/>
    <property type="evidence" value="ECO:0007669"/>
    <property type="project" value="UniProtKB-KW"/>
</dbReference>
<name>A0A9N8EIL8_9STRA</name>
<keyword evidence="6 7" id="KW-0407">Ion channel</keyword>